<name>A0A7J8U643_9ROSI</name>
<protein>
    <submittedName>
        <fullName evidence="1">Uncharacterized protein</fullName>
    </submittedName>
</protein>
<gene>
    <name evidence="1" type="ORF">Goklo_013877</name>
</gene>
<organism evidence="1 2">
    <name type="scientific">Gossypium klotzschianum</name>
    <dbReference type="NCBI Taxonomy" id="34286"/>
    <lineage>
        <taxon>Eukaryota</taxon>
        <taxon>Viridiplantae</taxon>
        <taxon>Streptophyta</taxon>
        <taxon>Embryophyta</taxon>
        <taxon>Tracheophyta</taxon>
        <taxon>Spermatophyta</taxon>
        <taxon>Magnoliopsida</taxon>
        <taxon>eudicotyledons</taxon>
        <taxon>Gunneridae</taxon>
        <taxon>Pentapetalae</taxon>
        <taxon>rosids</taxon>
        <taxon>malvids</taxon>
        <taxon>Malvales</taxon>
        <taxon>Malvaceae</taxon>
        <taxon>Malvoideae</taxon>
        <taxon>Gossypium</taxon>
    </lineage>
</organism>
<dbReference type="EMBL" id="JABFAB010000004">
    <property type="protein sequence ID" value="MBA0645829.1"/>
    <property type="molecule type" value="Genomic_DNA"/>
</dbReference>
<reference evidence="1 2" key="1">
    <citation type="journal article" date="2019" name="Genome Biol. Evol.">
        <title>Insights into the evolution of the New World diploid cottons (Gossypium, subgenus Houzingenia) based on genome sequencing.</title>
        <authorList>
            <person name="Grover C.E."/>
            <person name="Arick M.A. 2nd"/>
            <person name="Thrash A."/>
            <person name="Conover J.L."/>
            <person name="Sanders W.S."/>
            <person name="Peterson D.G."/>
            <person name="Frelichowski J.E."/>
            <person name="Scheffler J.A."/>
            <person name="Scheffler B.E."/>
            <person name="Wendel J.F."/>
        </authorList>
    </citation>
    <scope>NUCLEOTIDE SEQUENCE [LARGE SCALE GENOMIC DNA]</scope>
    <source>
        <strain evidence="1">57</strain>
        <tissue evidence="1">Leaf</tissue>
    </source>
</reference>
<dbReference type="AlphaFoldDB" id="A0A7J8U643"/>
<comment type="caution">
    <text evidence="1">The sequence shown here is derived from an EMBL/GenBank/DDBJ whole genome shotgun (WGS) entry which is preliminary data.</text>
</comment>
<sequence length="85" mass="9927">MEKVFLDKVEDNAVVRTWSETTQHEKGDSLAKGYISELWDFARISVTQKSLQDRQASVSGSRTILEPCLQLFHIWESRFRPTREL</sequence>
<keyword evidence="2" id="KW-1185">Reference proteome</keyword>
<dbReference type="Proteomes" id="UP000593573">
    <property type="component" value="Unassembled WGS sequence"/>
</dbReference>
<evidence type="ECO:0000313" key="1">
    <source>
        <dbReference type="EMBL" id="MBA0645829.1"/>
    </source>
</evidence>
<evidence type="ECO:0000313" key="2">
    <source>
        <dbReference type="Proteomes" id="UP000593573"/>
    </source>
</evidence>
<proteinExistence type="predicted"/>
<accession>A0A7J8U643</accession>